<sequence length="386" mass="41388">MAQRSVIRKGDRTSHGGVVVTGDESVQIFGQPMARVGDRVTCPKCAGQHTIVEGVQSVSSDRRTALEGMKTSCGATLIASQQFYQLEHGGGGGGGSGVNDAPQALQAGAPAALAAIEPVAAQDAPVKCAQVQDTLKLTEAMFDAKRAPVKLTGPAAYQPPANLARAGDDKCVMYEAWPAGQRVPVVLEPRDPLWTGDLMQRRPQEFTERLTEEPQPQPEQVAKSLGIAPKAMLQGRDLQIRLAKGMALEDRITRLNAQVVKGPPWADPTRETHTVGETMFSRITLYSMSGDQAMIDHAVLHELAHSYANNARVDMKAWGAAAKADGNFPSDYAKAGPPEDFAEFVVMAIATQGTPCEDYARSIYPARYRQLDAMDLLEKSPAPQAA</sequence>
<keyword evidence="2" id="KW-1185">Reference proteome</keyword>
<organism evidence="1 2">
    <name type="scientific">Achromobacter insuavis</name>
    <dbReference type="NCBI Taxonomy" id="1287735"/>
    <lineage>
        <taxon>Bacteria</taxon>
        <taxon>Pseudomonadati</taxon>
        <taxon>Pseudomonadota</taxon>
        <taxon>Betaproteobacteria</taxon>
        <taxon>Burkholderiales</taxon>
        <taxon>Alcaligenaceae</taxon>
        <taxon>Achromobacter</taxon>
    </lineage>
</organism>
<evidence type="ECO:0000313" key="1">
    <source>
        <dbReference type="EMBL" id="CAB3704356.1"/>
    </source>
</evidence>
<protein>
    <submittedName>
        <fullName evidence="1">Uncharacterized protein</fullName>
    </submittedName>
</protein>
<dbReference type="CDD" id="cd14744">
    <property type="entry name" value="PAAR_CT_2"/>
    <property type="match status" value="1"/>
</dbReference>
<dbReference type="SUPFAM" id="SSF55486">
    <property type="entry name" value="Metalloproteases ('zincins'), catalytic domain"/>
    <property type="match status" value="1"/>
</dbReference>
<dbReference type="Pfam" id="PF05488">
    <property type="entry name" value="PAAR_motif"/>
    <property type="match status" value="1"/>
</dbReference>
<dbReference type="AlphaFoldDB" id="A0A6J5BFG4"/>
<accession>A0A6J5BFG4</accession>
<evidence type="ECO:0000313" key="2">
    <source>
        <dbReference type="Proteomes" id="UP000507979"/>
    </source>
</evidence>
<dbReference type="GeneID" id="92902243"/>
<dbReference type="EMBL" id="CADIJR010000089">
    <property type="protein sequence ID" value="CAB3704356.1"/>
    <property type="molecule type" value="Genomic_DNA"/>
</dbReference>
<reference evidence="1 2" key="1">
    <citation type="submission" date="2020-04" db="EMBL/GenBank/DDBJ databases">
        <authorList>
            <person name="De Canck E."/>
        </authorList>
    </citation>
    <scope>NUCLEOTIDE SEQUENCE [LARGE SCALE GENOMIC DNA]</scope>
    <source>
        <strain evidence="1 2">LMG 26845</strain>
    </source>
</reference>
<gene>
    <name evidence="1" type="ORF">LMG26845_05416</name>
</gene>
<dbReference type="Gene3D" id="2.60.200.60">
    <property type="match status" value="1"/>
</dbReference>
<dbReference type="Proteomes" id="UP000507979">
    <property type="component" value="Unassembled WGS sequence"/>
</dbReference>
<dbReference type="RefSeq" id="WP_231689950.1">
    <property type="nucleotide sequence ID" value="NZ_CADIJR010000089.1"/>
</dbReference>
<name>A0A6J5BFG4_9BURK</name>
<proteinExistence type="predicted"/>
<dbReference type="InterPro" id="IPR008727">
    <property type="entry name" value="PAAR_motif"/>
</dbReference>